<reference evidence="1" key="1">
    <citation type="submission" date="2023-10" db="EMBL/GenBank/DDBJ databases">
        <authorList>
            <person name="Chen Y."/>
            <person name="Shah S."/>
            <person name="Dougan E. K."/>
            <person name="Thang M."/>
            <person name="Chan C."/>
        </authorList>
    </citation>
    <scope>NUCLEOTIDE SEQUENCE [LARGE SCALE GENOMIC DNA]</scope>
</reference>
<gene>
    <name evidence="1" type="ORF">PCOR1329_LOCUS25141</name>
</gene>
<dbReference type="EMBL" id="CAUYUJ010008758">
    <property type="protein sequence ID" value="CAK0824861.1"/>
    <property type="molecule type" value="Genomic_DNA"/>
</dbReference>
<proteinExistence type="predicted"/>
<protein>
    <recommendedName>
        <fullName evidence="3">Acyl-CoA dehydrogenase</fullName>
    </recommendedName>
</protein>
<comment type="caution">
    <text evidence="1">The sequence shown here is derived from an EMBL/GenBank/DDBJ whole genome shotgun (WGS) entry which is preliminary data.</text>
</comment>
<name>A0ABN9RZK1_9DINO</name>
<dbReference type="Proteomes" id="UP001189429">
    <property type="component" value="Unassembled WGS sequence"/>
</dbReference>
<evidence type="ECO:0000313" key="2">
    <source>
        <dbReference type="Proteomes" id="UP001189429"/>
    </source>
</evidence>
<feature type="non-terminal residue" evidence="1">
    <location>
        <position position="1"/>
    </location>
</feature>
<sequence length="65" mass="6620">KAVIQCAWALLSAIGDGSFSTKALFERRARQIALNGLGVRSLHTLLAGVGAPVCSALALDAVAAK</sequence>
<feature type="non-terminal residue" evidence="1">
    <location>
        <position position="65"/>
    </location>
</feature>
<evidence type="ECO:0000313" key="1">
    <source>
        <dbReference type="EMBL" id="CAK0824861.1"/>
    </source>
</evidence>
<accession>A0ABN9RZK1</accession>
<organism evidence="1 2">
    <name type="scientific">Prorocentrum cordatum</name>
    <dbReference type="NCBI Taxonomy" id="2364126"/>
    <lineage>
        <taxon>Eukaryota</taxon>
        <taxon>Sar</taxon>
        <taxon>Alveolata</taxon>
        <taxon>Dinophyceae</taxon>
        <taxon>Prorocentrales</taxon>
        <taxon>Prorocentraceae</taxon>
        <taxon>Prorocentrum</taxon>
    </lineage>
</organism>
<evidence type="ECO:0008006" key="3">
    <source>
        <dbReference type="Google" id="ProtNLM"/>
    </source>
</evidence>
<keyword evidence="2" id="KW-1185">Reference proteome</keyword>